<comment type="caution">
    <text evidence="4">The sequence shown here is derived from an EMBL/GenBank/DDBJ whole genome shotgun (WGS) entry which is preliminary data.</text>
</comment>
<dbReference type="Proteomes" id="UP000244248">
    <property type="component" value="Unassembled WGS sequence"/>
</dbReference>
<evidence type="ECO:0000256" key="2">
    <source>
        <dbReference type="ARBA" id="ARBA00023136"/>
    </source>
</evidence>
<gene>
    <name evidence="4" type="ORF">CJD38_16715</name>
</gene>
<keyword evidence="5" id="KW-1185">Reference proteome</keyword>
<dbReference type="RefSeq" id="WP_107941529.1">
    <property type="nucleotide sequence ID" value="NZ_QANS01000007.1"/>
</dbReference>
<protein>
    <recommendedName>
        <fullName evidence="6">TonB-dependent receptor-like beta-barrel domain-containing protein</fullName>
    </recommendedName>
</protein>
<comment type="subcellular location">
    <subcellularLocation>
        <location evidence="1">Cell outer membrane</location>
    </subcellularLocation>
</comment>
<name>A0A2T5MC88_9GAMM</name>
<dbReference type="EMBL" id="QANS01000007">
    <property type="protein sequence ID" value="PTU30183.1"/>
    <property type="molecule type" value="Genomic_DNA"/>
</dbReference>
<organism evidence="4 5">
    <name type="scientific">Stenotrophobium rhamnosiphilum</name>
    <dbReference type="NCBI Taxonomy" id="2029166"/>
    <lineage>
        <taxon>Bacteria</taxon>
        <taxon>Pseudomonadati</taxon>
        <taxon>Pseudomonadota</taxon>
        <taxon>Gammaproteobacteria</taxon>
        <taxon>Nevskiales</taxon>
        <taxon>Nevskiaceae</taxon>
        <taxon>Stenotrophobium</taxon>
    </lineage>
</organism>
<sequence>MGWESNYLSLYVSGRNLLNQDYVTETYQFRDGYVGAPTPRGYASYGALRWFGVQAEARF</sequence>
<keyword evidence="3" id="KW-0998">Cell outer membrane</keyword>
<dbReference type="AlphaFoldDB" id="A0A2T5MC88"/>
<dbReference type="GO" id="GO:0009279">
    <property type="term" value="C:cell outer membrane"/>
    <property type="evidence" value="ECO:0007669"/>
    <property type="project" value="UniProtKB-SubCell"/>
</dbReference>
<keyword evidence="2" id="KW-0472">Membrane</keyword>
<evidence type="ECO:0008006" key="6">
    <source>
        <dbReference type="Google" id="ProtNLM"/>
    </source>
</evidence>
<dbReference type="Gene3D" id="2.40.170.20">
    <property type="entry name" value="TonB-dependent receptor, beta-barrel domain"/>
    <property type="match status" value="1"/>
</dbReference>
<evidence type="ECO:0000256" key="1">
    <source>
        <dbReference type="ARBA" id="ARBA00004442"/>
    </source>
</evidence>
<dbReference type="InterPro" id="IPR036942">
    <property type="entry name" value="Beta-barrel_TonB_sf"/>
</dbReference>
<evidence type="ECO:0000256" key="3">
    <source>
        <dbReference type="ARBA" id="ARBA00023237"/>
    </source>
</evidence>
<evidence type="ECO:0000313" key="4">
    <source>
        <dbReference type="EMBL" id="PTU30183.1"/>
    </source>
</evidence>
<accession>A0A2T5MC88</accession>
<reference evidence="4 5" key="1">
    <citation type="submission" date="2018-04" db="EMBL/GenBank/DDBJ databases">
        <title>Novel species isolated from glacier.</title>
        <authorList>
            <person name="Liu Q."/>
            <person name="Xin Y.-H."/>
        </authorList>
    </citation>
    <scope>NUCLEOTIDE SEQUENCE [LARGE SCALE GENOMIC DNA]</scope>
    <source>
        <strain evidence="4 5">GT1R17</strain>
    </source>
</reference>
<evidence type="ECO:0000313" key="5">
    <source>
        <dbReference type="Proteomes" id="UP000244248"/>
    </source>
</evidence>
<proteinExistence type="predicted"/>